<sequence length="164" mass="18867">MGMHPVAKFNLGNFKNLNTYHISIDGDNGKFMDLVFEPTSIPFWKGDRKELVGSFEKIPPFFELRFPDSGDSGRRILRNLTFLVPSGAIYVPNSNTIFSVINIGPASQGALDSRGLSSSYYYISLELKEEYNRRLRTDKYIYLLDNIVLKYKDINYVFSFRLNP</sequence>
<organism evidence="1">
    <name type="scientific">Siphoviridae sp. ctDOT22</name>
    <dbReference type="NCBI Taxonomy" id="2827812"/>
    <lineage>
        <taxon>Viruses</taxon>
        <taxon>Duplodnaviria</taxon>
        <taxon>Heunggongvirae</taxon>
        <taxon>Uroviricota</taxon>
        <taxon>Caudoviricetes</taxon>
    </lineage>
</organism>
<protein>
    <submittedName>
        <fullName evidence="1">Uncharacterized protein</fullName>
    </submittedName>
</protein>
<name>A0A8S5SX07_9CAUD</name>
<reference evidence="1" key="1">
    <citation type="journal article" date="2021" name="Proc. Natl. Acad. Sci. U.S.A.">
        <title>A Catalog of Tens of Thousands of Viruses from Human Metagenomes Reveals Hidden Associations with Chronic Diseases.</title>
        <authorList>
            <person name="Tisza M.J."/>
            <person name="Buck C.B."/>
        </authorList>
    </citation>
    <scope>NUCLEOTIDE SEQUENCE</scope>
    <source>
        <strain evidence="1">CtDOT22</strain>
    </source>
</reference>
<dbReference type="EMBL" id="BK032686">
    <property type="protein sequence ID" value="DAF55074.1"/>
    <property type="molecule type" value="Genomic_DNA"/>
</dbReference>
<accession>A0A8S5SX07</accession>
<evidence type="ECO:0000313" key="1">
    <source>
        <dbReference type="EMBL" id="DAF55074.1"/>
    </source>
</evidence>
<proteinExistence type="predicted"/>